<feature type="transmembrane region" description="Helical" evidence="2">
    <location>
        <begin position="228"/>
        <end position="249"/>
    </location>
</feature>
<protein>
    <recommendedName>
        <fullName evidence="4">Transmembrane protein</fullName>
    </recommendedName>
</protein>
<gene>
    <name evidence="3" type="ORF">BD311DRAFT_147854</name>
</gene>
<evidence type="ECO:0008006" key="4">
    <source>
        <dbReference type="Google" id="ProtNLM"/>
    </source>
</evidence>
<dbReference type="Proteomes" id="UP000292957">
    <property type="component" value="Unassembled WGS sequence"/>
</dbReference>
<feature type="transmembrane region" description="Helical" evidence="2">
    <location>
        <begin position="200"/>
        <end position="222"/>
    </location>
</feature>
<dbReference type="AlphaFoldDB" id="A0A4Q9MT88"/>
<keyword evidence="2" id="KW-0812">Transmembrane</keyword>
<accession>A0A4Q9MT88</accession>
<reference evidence="3" key="1">
    <citation type="submission" date="2019-01" db="EMBL/GenBank/DDBJ databases">
        <title>Draft genome sequences of three monokaryotic isolates of the white-rot basidiomycete fungus Dichomitus squalens.</title>
        <authorList>
            <consortium name="DOE Joint Genome Institute"/>
            <person name="Lopez S.C."/>
            <person name="Andreopoulos B."/>
            <person name="Pangilinan J."/>
            <person name="Lipzen A."/>
            <person name="Riley R."/>
            <person name="Ahrendt S."/>
            <person name="Ng V."/>
            <person name="Barry K."/>
            <person name="Daum C."/>
            <person name="Grigoriev I.V."/>
            <person name="Hilden K.S."/>
            <person name="Makela M.R."/>
            <person name="de Vries R.P."/>
        </authorList>
    </citation>
    <scope>NUCLEOTIDE SEQUENCE [LARGE SCALE GENOMIC DNA]</scope>
    <source>
        <strain evidence="3">OM18370.1</strain>
    </source>
</reference>
<dbReference type="OrthoDB" id="2653987at2759"/>
<organism evidence="3">
    <name type="scientific">Dichomitus squalens</name>
    <dbReference type="NCBI Taxonomy" id="114155"/>
    <lineage>
        <taxon>Eukaryota</taxon>
        <taxon>Fungi</taxon>
        <taxon>Dikarya</taxon>
        <taxon>Basidiomycota</taxon>
        <taxon>Agaricomycotina</taxon>
        <taxon>Agaricomycetes</taxon>
        <taxon>Polyporales</taxon>
        <taxon>Polyporaceae</taxon>
        <taxon>Dichomitus</taxon>
    </lineage>
</organism>
<dbReference type="EMBL" id="ML143401">
    <property type="protein sequence ID" value="TBU31104.1"/>
    <property type="molecule type" value="Genomic_DNA"/>
</dbReference>
<proteinExistence type="predicted"/>
<name>A0A4Q9MT88_9APHY</name>
<sequence>MTDELKGRGTGGVPYPLSGSTVSQEDPPTAVCTCCPLPLSGHPTGDRSPLGTQEDQNEYDEKTRQKAMAGLVQSWMDRLQLISVITTFFAAIEAQLIGSTTPDDPKTDSMIDQAANAALAGALVIHVFAAIISFLAAFFLIRYKLSVAKHEERKVEGATHNGVETVSSSSVWSSNPHLEQVGPFRRGQPPTHLLDHCHSLCMGLSAVGFVLAIMGVMCFAWSRMPLSASIFASACCGACIVSGVAAIFWPAGSMHRRKFD</sequence>
<evidence type="ECO:0000256" key="2">
    <source>
        <dbReference type="SAM" id="Phobius"/>
    </source>
</evidence>
<feature type="transmembrane region" description="Helical" evidence="2">
    <location>
        <begin position="117"/>
        <end position="141"/>
    </location>
</feature>
<keyword evidence="2" id="KW-0472">Membrane</keyword>
<evidence type="ECO:0000313" key="3">
    <source>
        <dbReference type="EMBL" id="TBU31104.1"/>
    </source>
</evidence>
<keyword evidence="2" id="KW-1133">Transmembrane helix</keyword>
<evidence type="ECO:0000256" key="1">
    <source>
        <dbReference type="SAM" id="MobiDB-lite"/>
    </source>
</evidence>
<feature type="region of interest" description="Disordered" evidence="1">
    <location>
        <begin position="1"/>
        <end position="27"/>
    </location>
</feature>